<dbReference type="STRING" id="1314785.A0A165FWX8"/>
<dbReference type="EMBL" id="KV427611">
    <property type="protein sequence ID" value="KZT09521.1"/>
    <property type="molecule type" value="Genomic_DNA"/>
</dbReference>
<dbReference type="AlphaFoldDB" id="A0A165FWX8"/>
<dbReference type="Proteomes" id="UP000076871">
    <property type="component" value="Unassembled WGS sequence"/>
</dbReference>
<sequence>MEHNRKAERKPISREVTNLLHTLRGEHYRHEQNLQRSKARVPSYRFRQNPTLPFDQIYADRQPEQRRPILYPDVPTPVKLGPEGVLEYAYPRGPVPGPTPPPSWSRLFGKGKGKEVEESEHRAEALSLIFSHLPTTAGAPRSADAASSSIPPLTLICLQYLLSLFSDSERADDFAEIVPYIPPHLRRDLMRWSAQHSPLPSSKLFALCDAEGHADGELIVVGPQASLPRNYFRRIKAADMSTEHVDAVHGDQEATEDWDSTNVYTPAALHTLVLLSSPLPVDTLLTFPPTLTHLALLALPAPAQVHRLPRICPLIEVLDLSFNVWLVEDFGKNGESILDRIEWNRWSRLRVLGLRECGVGTDIVARVNQSRWTDVEIIGVDTSVG</sequence>
<organism evidence="1 2">
    <name type="scientific">Laetiporus sulphureus 93-53</name>
    <dbReference type="NCBI Taxonomy" id="1314785"/>
    <lineage>
        <taxon>Eukaryota</taxon>
        <taxon>Fungi</taxon>
        <taxon>Dikarya</taxon>
        <taxon>Basidiomycota</taxon>
        <taxon>Agaricomycotina</taxon>
        <taxon>Agaricomycetes</taxon>
        <taxon>Polyporales</taxon>
        <taxon>Laetiporus</taxon>
    </lineage>
</organism>
<protein>
    <submittedName>
        <fullName evidence="1">Uncharacterized protein</fullName>
    </submittedName>
</protein>
<accession>A0A165FWX8</accession>
<evidence type="ECO:0000313" key="2">
    <source>
        <dbReference type="Proteomes" id="UP000076871"/>
    </source>
</evidence>
<gene>
    <name evidence="1" type="ORF">LAESUDRAFT_810529</name>
</gene>
<evidence type="ECO:0000313" key="1">
    <source>
        <dbReference type="EMBL" id="KZT09521.1"/>
    </source>
</evidence>
<keyword evidence="2" id="KW-1185">Reference proteome</keyword>
<proteinExistence type="predicted"/>
<name>A0A165FWX8_9APHY</name>
<reference evidence="1 2" key="1">
    <citation type="journal article" date="2016" name="Mol. Biol. Evol.">
        <title>Comparative Genomics of Early-Diverging Mushroom-Forming Fungi Provides Insights into the Origins of Lignocellulose Decay Capabilities.</title>
        <authorList>
            <person name="Nagy L.G."/>
            <person name="Riley R."/>
            <person name="Tritt A."/>
            <person name="Adam C."/>
            <person name="Daum C."/>
            <person name="Floudas D."/>
            <person name="Sun H."/>
            <person name="Yadav J.S."/>
            <person name="Pangilinan J."/>
            <person name="Larsson K.H."/>
            <person name="Matsuura K."/>
            <person name="Barry K."/>
            <person name="Labutti K."/>
            <person name="Kuo R."/>
            <person name="Ohm R.A."/>
            <person name="Bhattacharya S.S."/>
            <person name="Shirouzu T."/>
            <person name="Yoshinaga Y."/>
            <person name="Martin F.M."/>
            <person name="Grigoriev I.V."/>
            <person name="Hibbett D.S."/>
        </authorList>
    </citation>
    <scope>NUCLEOTIDE SEQUENCE [LARGE SCALE GENOMIC DNA]</scope>
    <source>
        <strain evidence="1 2">93-53</strain>
    </source>
</reference>
<dbReference type="OrthoDB" id="3264363at2759"/>
<dbReference type="GeneID" id="63831260"/>
<dbReference type="InParanoid" id="A0A165FWX8"/>
<dbReference type="RefSeq" id="XP_040767261.1">
    <property type="nucleotide sequence ID" value="XM_040914232.1"/>
</dbReference>